<dbReference type="Pfam" id="PF00153">
    <property type="entry name" value="Mito_carr"/>
    <property type="match status" value="3"/>
</dbReference>
<evidence type="ECO:0000313" key="8">
    <source>
        <dbReference type="EMBL" id="CAI5744695.1"/>
    </source>
</evidence>
<evidence type="ECO:0000256" key="1">
    <source>
        <dbReference type="ARBA" id="ARBA00004141"/>
    </source>
</evidence>
<dbReference type="SUPFAM" id="SSF103506">
    <property type="entry name" value="Mitochondrial carrier"/>
    <property type="match status" value="1"/>
</dbReference>
<gene>
    <name evidence="8" type="ORF">PDE001_LOCUS9828</name>
</gene>
<evidence type="ECO:0008006" key="10">
    <source>
        <dbReference type="Google" id="ProtNLM"/>
    </source>
</evidence>
<evidence type="ECO:0000256" key="2">
    <source>
        <dbReference type="ARBA" id="ARBA00022448"/>
    </source>
</evidence>
<proteinExistence type="inferred from homology"/>
<dbReference type="Gene3D" id="1.50.40.10">
    <property type="entry name" value="Mitochondrial carrier domain"/>
    <property type="match status" value="1"/>
</dbReference>
<dbReference type="InterPro" id="IPR018108">
    <property type="entry name" value="MCP_transmembrane"/>
</dbReference>
<keyword evidence="9" id="KW-1185">Reference proteome</keyword>
<feature type="repeat" description="Solcar" evidence="6">
    <location>
        <begin position="94"/>
        <end position="178"/>
    </location>
</feature>
<dbReference type="PRINTS" id="PR00926">
    <property type="entry name" value="MITOCARRIER"/>
</dbReference>
<dbReference type="PANTHER" id="PTHR24089">
    <property type="entry name" value="SOLUTE CARRIER FAMILY 25"/>
    <property type="match status" value="1"/>
</dbReference>
<dbReference type="InterPro" id="IPR002067">
    <property type="entry name" value="MCP"/>
</dbReference>
<reference evidence="8" key="1">
    <citation type="submission" date="2022-12" db="EMBL/GenBank/DDBJ databases">
        <authorList>
            <person name="Webb A."/>
        </authorList>
    </citation>
    <scope>NUCLEOTIDE SEQUENCE</scope>
    <source>
        <strain evidence="8">Pd1</strain>
    </source>
</reference>
<dbReference type="PROSITE" id="PS50920">
    <property type="entry name" value="SOLCAR"/>
    <property type="match status" value="2"/>
</dbReference>
<evidence type="ECO:0000256" key="7">
    <source>
        <dbReference type="RuleBase" id="RU000488"/>
    </source>
</evidence>
<comment type="caution">
    <text evidence="8">The sequence shown here is derived from an EMBL/GenBank/DDBJ whole genome shotgun (WGS) entry which is preliminary data.</text>
</comment>
<dbReference type="GO" id="GO:0016020">
    <property type="term" value="C:membrane"/>
    <property type="evidence" value="ECO:0007669"/>
    <property type="project" value="UniProtKB-SubCell"/>
</dbReference>
<evidence type="ECO:0000256" key="3">
    <source>
        <dbReference type="ARBA" id="ARBA00022692"/>
    </source>
</evidence>
<dbReference type="GO" id="GO:0055085">
    <property type="term" value="P:transmembrane transport"/>
    <property type="evidence" value="ECO:0007669"/>
    <property type="project" value="InterPro"/>
</dbReference>
<protein>
    <recommendedName>
        <fullName evidence="10">Mitochondrial carrier protein</fullName>
    </recommendedName>
</protein>
<keyword evidence="2 7" id="KW-0813">Transport</keyword>
<keyword evidence="4" id="KW-0677">Repeat</keyword>
<name>A0AAV0V682_9STRA</name>
<comment type="similarity">
    <text evidence="7">Belongs to the mitochondrial carrier (TC 2.A.29) family.</text>
</comment>
<feature type="repeat" description="Solcar" evidence="6">
    <location>
        <begin position="187"/>
        <end position="276"/>
    </location>
</feature>
<evidence type="ECO:0000256" key="4">
    <source>
        <dbReference type="ARBA" id="ARBA00022737"/>
    </source>
</evidence>
<dbReference type="Proteomes" id="UP001162029">
    <property type="component" value="Unassembled WGS sequence"/>
</dbReference>
<evidence type="ECO:0000256" key="6">
    <source>
        <dbReference type="PROSITE-ProRule" id="PRU00282"/>
    </source>
</evidence>
<evidence type="ECO:0000313" key="9">
    <source>
        <dbReference type="Proteomes" id="UP001162029"/>
    </source>
</evidence>
<keyword evidence="3 6" id="KW-0812">Transmembrane</keyword>
<comment type="subcellular location">
    <subcellularLocation>
        <location evidence="1">Membrane</location>
        <topology evidence="1">Multi-pass membrane protein</topology>
    </subcellularLocation>
</comment>
<keyword evidence="5 6" id="KW-0472">Membrane</keyword>
<organism evidence="8 9">
    <name type="scientific">Peronospora destructor</name>
    <dbReference type="NCBI Taxonomy" id="86335"/>
    <lineage>
        <taxon>Eukaryota</taxon>
        <taxon>Sar</taxon>
        <taxon>Stramenopiles</taxon>
        <taxon>Oomycota</taxon>
        <taxon>Peronosporomycetes</taxon>
        <taxon>Peronosporales</taxon>
        <taxon>Peronosporaceae</taxon>
        <taxon>Peronospora</taxon>
    </lineage>
</organism>
<dbReference type="AlphaFoldDB" id="A0AAV0V682"/>
<dbReference type="EMBL" id="CANTFM010002167">
    <property type="protein sequence ID" value="CAI5744695.1"/>
    <property type="molecule type" value="Genomic_DNA"/>
</dbReference>
<dbReference type="InterPro" id="IPR023395">
    <property type="entry name" value="MCP_dom_sf"/>
</dbReference>
<evidence type="ECO:0000256" key="5">
    <source>
        <dbReference type="ARBA" id="ARBA00023136"/>
    </source>
</evidence>
<accession>A0AAV0V682</accession>
<sequence length="278" mass="30561">MTATVSTHAPKWDARQLKQMAAGGGAGIVAKSVIAPFERVKIVCQTGESVGTIRSFWTSEGVLGGNMAACVRVVPHKGVLFAFSDFYKDVFCISPFWRSFIAGSLRHQLPTYPLDLIRTRVSGQIGDKLMYTGIVHTFMRTLKEEGARALFRGIGPTLFGALPYEGIKFGSYDVLKGLLLDDNDPEVNFVLKILCGGGAGVMATVFTYPNDTVRRRLQMQGAGGTTRQYQNAWDCYVTLAKNEGWTVYYRGLTPTLVRAVPNMGVQFAIHDVLKSFIE</sequence>